<dbReference type="OrthoDB" id="10257301at2759"/>
<keyword evidence="2" id="KW-0677">Repeat</keyword>
<evidence type="ECO:0000256" key="5">
    <source>
        <dbReference type="PROSITE-ProRule" id="PRU00221"/>
    </source>
</evidence>
<evidence type="ECO:0000313" key="7">
    <source>
        <dbReference type="Proteomes" id="UP000789739"/>
    </source>
</evidence>
<dbReference type="SMART" id="SM00320">
    <property type="entry name" value="WD40"/>
    <property type="match status" value="4"/>
</dbReference>
<keyword evidence="3" id="KW-0647">Proteasome</keyword>
<dbReference type="InterPro" id="IPR015943">
    <property type="entry name" value="WD40/YVTN_repeat-like_dom_sf"/>
</dbReference>
<dbReference type="AlphaFoldDB" id="A0A9N8Z4J7"/>
<dbReference type="InterPro" id="IPR051179">
    <property type="entry name" value="WD_repeat_multifunction"/>
</dbReference>
<reference evidence="6" key="1">
    <citation type="submission" date="2021-06" db="EMBL/GenBank/DDBJ databases">
        <authorList>
            <person name="Kallberg Y."/>
            <person name="Tangrot J."/>
            <person name="Rosling A."/>
        </authorList>
    </citation>
    <scope>NUCLEOTIDE SEQUENCE</scope>
    <source>
        <strain evidence="6">BR232B</strain>
    </source>
</reference>
<dbReference type="PROSITE" id="PS50082">
    <property type="entry name" value="WD_REPEATS_2"/>
    <property type="match status" value="2"/>
</dbReference>
<name>A0A9N8Z4J7_9GLOM</name>
<dbReference type="PANTHER" id="PTHR19857">
    <property type="entry name" value="MITOCHONDRIAL DIVISION PROTEIN 1-RELATED"/>
    <property type="match status" value="1"/>
</dbReference>
<evidence type="ECO:0000313" key="6">
    <source>
        <dbReference type="EMBL" id="CAG8472055.1"/>
    </source>
</evidence>
<accession>A0A9N8Z4J7</accession>
<dbReference type="GO" id="GO:0000502">
    <property type="term" value="C:proteasome complex"/>
    <property type="evidence" value="ECO:0007669"/>
    <property type="project" value="UniProtKB-KW"/>
</dbReference>
<evidence type="ECO:0000256" key="4">
    <source>
        <dbReference type="ARBA" id="ARBA00038321"/>
    </source>
</evidence>
<sequence length="415" mass="44680">MPNELTRPIIVPLTTVQADWTEVVSDVVRGVIASGSFWVSCYRKGRPSVHGSVTIRKSQEDPMAVDFIGNDGLEVARVTNYSFAITCEQLGINGSIVKGPKATKKIHDSSVTAMDISPGGALFVTGDEKGLIKVGDAKSGTTRRELIGHMAGIGTCRFFPSGQVVLSGSSDFQLRIWSVLDGSNPVTLQAHTKGITDSAVIDRGRNVLSSSRDGTIRLWECGSASVIRTLGNYNAAVNKIALGSVANDIRNWKNEEVDIDSREVATDDKIVCCALESGTFSAIDLRSKNEAFSMNSYRNTALYACTFDGRYAAVSGSAEGVIELYDIRNPSISTFAIQRNDAPIYDISFINNKSSILVAPGDGAAFQFALDSLPTMSSAAHEFVGFDVDPIYSIRTVDNGQLIYAVGRDGCLRRF</sequence>
<dbReference type="InterPro" id="IPR001680">
    <property type="entry name" value="WD40_rpt"/>
</dbReference>
<dbReference type="PANTHER" id="PTHR19857:SF19">
    <property type="entry name" value="26S PROTEASOME REGULATORY SUBUNIT RPN14"/>
    <property type="match status" value="1"/>
</dbReference>
<keyword evidence="7" id="KW-1185">Reference proteome</keyword>
<dbReference type="EMBL" id="CAJVPI010000067">
    <property type="protein sequence ID" value="CAG8472055.1"/>
    <property type="molecule type" value="Genomic_DNA"/>
</dbReference>
<organism evidence="6 7">
    <name type="scientific">Paraglomus brasilianum</name>
    <dbReference type="NCBI Taxonomy" id="144538"/>
    <lineage>
        <taxon>Eukaryota</taxon>
        <taxon>Fungi</taxon>
        <taxon>Fungi incertae sedis</taxon>
        <taxon>Mucoromycota</taxon>
        <taxon>Glomeromycotina</taxon>
        <taxon>Glomeromycetes</taxon>
        <taxon>Paraglomerales</taxon>
        <taxon>Paraglomeraceae</taxon>
        <taxon>Paraglomus</taxon>
    </lineage>
</organism>
<comment type="similarity">
    <text evidence="4">Belongs to the WD repeat PAAF1/RPN14 family.</text>
</comment>
<dbReference type="Pfam" id="PF00400">
    <property type="entry name" value="WD40"/>
    <property type="match status" value="3"/>
</dbReference>
<evidence type="ECO:0000256" key="1">
    <source>
        <dbReference type="ARBA" id="ARBA00022574"/>
    </source>
</evidence>
<keyword evidence="1 5" id="KW-0853">WD repeat</keyword>
<proteinExistence type="inferred from homology"/>
<evidence type="ECO:0000256" key="3">
    <source>
        <dbReference type="ARBA" id="ARBA00022942"/>
    </source>
</evidence>
<gene>
    <name evidence="6" type="ORF">PBRASI_LOCUS1120</name>
</gene>
<feature type="repeat" description="WD" evidence="5">
    <location>
        <begin position="146"/>
        <end position="187"/>
    </location>
</feature>
<evidence type="ECO:0000256" key="2">
    <source>
        <dbReference type="ARBA" id="ARBA00022737"/>
    </source>
</evidence>
<dbReference type="Proteomes" id="UP000789739">
    <property type="component" value="Unassembled WGS sequence"/>
</dbReference>
<comment type="caution">
    <text evidence="6">The sequence shown here is derived from an EMBL/GenBank/DDBJ whole genome shotgun (WGS) entry which is preliminary data.</text>
</comment>
<protein>
    <submittedName>
        <fullName evidence="6">6702_t:CDS:1</fullName>
    </submittedName>
</protein>
<dbReference type="InterPro" id="IPR036322">
    <property type="entry name" value="WD40_repeat_dom_sf"/>
</dbReference>
<feature type="repeat" description="WD" evidence="5">
    <location>
        <begin position="188"/>
        <end position="229"/>
    </location>
</feature>
<dbReference type="Gene3D" id="2.130.10.10">
    <property type="entry name" value="YVTN repeat-like/Quinoprotein amine dehydrogenase"/>
    <property type="match status" value="2"/>
</dbReference>
<dbReference type="SUPFAM" id="SSF50978">
    <property type="entry name" value="WD40 repeat-like"/>
    <property type="match status" value="1"/>
</dbReference>
<dbReference type="PROSITE" id="PS50294">
    <property type="entry name" value="WD_REPEATS_REGION"/>
    <property type="match status" value="2"/>
</dbReference>